<comment type="caution">
    <text evidence="8">The sequence shown here is derived from an EMBL/GenBank/DDBJ whole genome shotgun (WGS) entry which is preliminary data.</text>
</comment>
<dbReference type="Pfam" id="PF23562">
    <property type="entry name" value="AMP-binding_C_3"/>
    <property type="match status" value="1"/>
</dbReference>
<keyword evidence="3" id="KW-0276">Fatty acid metabolism</keyword>
<evidence type="ECO:0000313" key="9">
    <source>
        <dbReference type="Proteomes" id="UP001183648"/>
    </source>
</evidence>
<evidence type="ECO:0000256" key="5">
    <source>
        <dbReference type="ARBA" id="ARBA00032875"/>
    </source>
</evidence>
<name>A0ABU2BXD6_9ACTN</name>
<sequence length="639" mass="69162">MSATDVIDPTDLAKAPSTDSERRRSARSFVEVQDLNAEDFGDFVALEDPDAGPLASVTWAELKHLSEALALALGELGVERGDAVGMHMVNRAEHAITDAAALRAGATPVSFYYTLTEEQLSYVAKDCRTKVAFVDEALMPLWRTLRDKLDLAAIVIVGSVGEVDGATTFEALLARGKELLAEGRGRLDEVAGAITGEDTATIIYTSGTTGPPKGAVLTHAGLLFNVRTCLDILGEHADNLHRAKQLGLVQDGGTYHQPAGARGISYLPLAHIAERIFSFYTAQYAVGRTRFVRDLTTMAEVLPQVRPLSFLAVPRVWEKFHSAITTKLQAESGLKKALGLRAVEVARQRGVALLEQRRPGLLLSLQHGLFEKIIYSKLREAIGLDQTVIGLTGAAPISKDLLATWIGFGVMISEAFGMTETHAIIAYTPPGEPRAGTVGKPIPGVEIRVADDGELLVKGPNVFGGYLNRDEATAEALVDGWLHTGDLVSLTDEGYLKVIGRKKELIITAGGKNLSPNNIEEAIKTKSPIVGQMLVYGDDKPFVSALVVLDPEAFPVWAQQHGVADDLAEAARDPRVLTEVERAVREGNAELAKVEQVKKWTVLGNEWTPDSGELTPTMKLKRAVIHDKYRDEIEAMYRG</sequence>
<dbReference type="InterPro" id="IPR020845">
    <property type="entry name" value="AMP-binding_CS"/>
</dbReference>
<dbReference type="PROSITE" id="PS00455">
    <property type="entry name" value="AMP_BINDING"/>
    <property type="match status" value="1"/>
</dbReference>
<feature type="domain" description="AMP-dependent synthetase/ligase" evidence="7">
    <location>
        <begin position="36"/>
        <end position="467"/>
    </location>
</feature>
<evidence type="ECO:0000259" key="7">
    <source>
        <dbReference type="Pfam" id="PF00501"/>
    </source>
</evidence>
<evidence type="ECO:0000256" key="4">
    <source>
        <dbReference type="ARBA" id="ARBA00023098"/>
    </source>
</evidence>
<organism evidence="8 9">
    <name type="scientific">Nocardioides marmoribigeumensis</name>
    <dbReference type="NCBI Taxonomy" id="433649"/>
    <lineage>
        <taxon>Bacteria</taxon>
        <taxon>Bacillati</taxon>
        <taxon>Actinomycetota</taxon>
        <taxon>Actinomycetes</taxon>
        <taxon>Propionibacteriales</taxon>
        <taxon>Nocardioidaceae</taxon>
        <taxon>Nocardioides</taxon>
    </lineage>
</organism>
<protein>
    <recommendedName>
        <fullName evidence="5">Acyl-CoA synthetase</fullName>
    </recommendedName>
</protein>
<evidence type="ECO:0000256" key="3">
    <source>
        <dbReference type="ARBA" id="ARBA00022832"/>
    </source>
</evidence>
<dbReference type="Pfam" id="PF00501">
    <property type="entry name" value="AMP-binding"/>
    <property type="match status" value="1"/>
</dbReference>
<dbReference type="InterPro" id="IPR000873">
    <property type="entry name" value="AMP-dep_synth/lig_dom"/>
</dbReference>
<comment type="similarity">
    <text evidence="1">Belongs to the ATP-dependent AMP-binding enzyme family.</text>
</comment>
<reference evidence="8 9" key="1">
    <citation type="submission" date="2023-07" db="EMBL/GenBank/DDBJ databases">
        <title>Sequencing the genomes of 1000 actinobacteria strains.</title>
        <authorList>
            <person name="Klenk H.-P."/>
        </authorList>
    </citation>
    <scope>NUCLEOTIDE SEQUENCE [LARGE SCALE GENOMIC DNA]</scope>
    <source>
        <strain evidence="8 9">DSM 19426</strain>
    </source>
</reference>
<feature type="region of interest" description="Disordered" evidence="6">
    <location>
        <begin position="1"/>
        <end position="26"/>
    </location>
</feature>
<keyword evidence="9" id="KW-1185">Reference proteome</keyword>
<dbReference type="CDD" id="cd05907">
    <property type="entry name" value="VL_LC_FACS_like"/>
    <property type="match status" value="1"/>
</dbReference>
<evidence type="ECO:0000256" key="2">
    <source>
        <dbReference type="ARBA" id="ARBA00022598"/>
    </source>
</evidence>
<evidence type="ECO:0000313" key="8">
    <source>
        <dbReference type="EMBL" id="MDR7363066.1"/>
    </source>
</evidence>
<dbReference type="SUPFAM" id="SSF56801">
    <property type="entry name" value="Acetyl-CoA synthetase-like"/>
    <property type="match status" value="1"/>
</dbReference>
<dbReference type="InterPro" id="IPR042099">
    <property type="entry name" value="ANL_N_sf"/>
</dbReference>
<keyword evidence="4" id="KW-0443">Lipid metabolism</keyword>
<dbReference type="EMBL" id="JAVDYG010000001">
    <property type="protein sequence ID" value="MDR7363066.1"/>
    <property type="molecule type" value="Genomic_DNA"/>
</dbReference>
<gene>
    <name evidence="8" type="ORF">J2S63_002619</name>
</gene>
<dbReference type="RefSeq" id="WP_310302980.1">
    <property type="nucleotide sequence ID" value="NZ_BAAAPS010000010.1"/>
</dbReference>
<dbReference type="Proteomes" id="UP001183648">
    <property type="component" value="Unassembled WGS sequence"/>
</dbReference>
<evidence type="ECO:0000256" key="6">
    <source>
        <dbReference type="SAM" id="MobiDB-lite"/>
    </source>
</evidence>
<keyword evidence="2 8" id="KW-0436">Ligase</keyword>
<dbReference type="Gene3D" id="3.40.50.12780">
    <property type="entry name" value="N-terminal domain of ligase-like"/>
    <property type="match status" value="1"/>
</dbReference>
<proteinExistence type="inferred from homology"/>
<accession>A0ABU2BXD6</accession>
<dbReference type="GO" id="GO:0004467">
    <property type="term" value="F:long-chain fatty acid-CoA ligase activity"/>
    <property type="evidence" value="ECO:0007669"/>
    <property type="project" value="UniProtKB-EC"/>
</dbReference>
<dbReference type="PANTHER" id="PTHR43272">
    <property type="entry name" value="LONG-CHAIN-FATTY-ACID--COA LIGASE"/>
    <property type="match status" value="1"/>
</dbReference>
<evidence type="ECO:0000256" key="1">
    <source>
        <dbReference type="ARBA" id="ARBA00006432"/>
    </source>
</evidence>
<dbReference type="PANTHER" id="PTHR43272:SF32">
    <property type="entry name" value="AMP-DEPENDENT SYNTHETASE_LIGASE DOMAIN-CONTAINING PROTEIN"/>
    <property type="match status" value="1"/>
</dbReference>